<evidence type="ECO:0008006" key="3">
    <source>
        <dbReference type="Google" id="ProtNLM"/>
    </source>
</evidence>
<comment type="caution">
    <text evidence="1">The sequence shown here is derived from an EMBL/GenBank/DDBJ whole genome shotgun (WGS) entry which is preliminary data.</text>
</comment>
<evidence type="ECO:0000313" key="2">
    <source>
        <dbReference type="Proteomes" id="UP000580861"/>
    </source>
</evidence>
<keyword evidence="2" id="KW-1185">Reference proteome</keyword>
<name>A0A841BEA2_9PSEU</name>
<proteinExistence type="predicted"/>
<dbReference type="Proteomes" id="UP000580861">
    <property type="component" value="Unassembled WGS sequence"/>
</dbReference>
<organism evidence="1 2">
    <name type="scientific">Amycolatopsis umgeniensis</name>
    <dbReference type="NCBI Taxonomy" id="336628"/>
    <lineage>
        <taxon>Bacteria</taxon>
        <taxon>Bacillati</taxon>
        <taxon>Actinomycetota</taxon>
        <taxon>Actinomycetes</taxon>
        <taxon>Pseudonocardiales</taxon>
        <taxon>Pseudonocardiaceae</taxon>
        <taxon>Amycolatopsis</taxon>
    </lineage>
</organism>
<dbReference type="AlphaFoldDB" id="A0A841BEA2"/>
<accession>A0A841BEA2</accession>
<evidence type="ECO:0000313" key="1">
    <source>
        <dbReference type="EMBL" id="MBB5857115.1"/>
    </source>
</evidence>
<dbReference type="RefSeq" id="WP_184903012.1">
    <property type="nucleotide sequence ID" value="NZ_JACHMX010000001.1"/>
</dbReference>
<dbReference type="EMBL" id="JACHMX010000001">
    <property type="protein sequence ID" value="MBB5857115.1"/>
    <property type="molecule type" value="Genomic_DNA"/>
</dbReference>
<gene>
    <name evidence="1" type="ORF">HDA45_007202</name>
</gene>
<dbReference type="Gene3D" id="2.30.320.10">
    <property type="entry name" value="YwqG-like"/>
    <property type="match status" value="1"/>
</dbReference>
<reference evidence="1 2" key="1">
    <citation type="submission" date="2020-08" db="EMBL/GenBank/DDBJ databases">
        <title>Sequencing the genomes of 1000 actinobacteria strains.</title>
        <authorList>
            <person name="Klenk H.-P."/>
        </authorList>
    </citation>
    <scope>NUCLEOTIDE SEQUENCE [LARGE SCALE GENOMIC DNA]</scope>
    <source>
        <strain evidence="1 2">DSM 45272</strain>
    </source>
</reference>
<sequence length="290" mass="31179">MPSEPPRAGEGIPDLTPFARAAVRLHPRAGTPTARDSHIGGPLLWPVDEPWPHCPDTARNEAAPGVIHTPAAGLEAAHPDDKAMPLAGAAQFFRRDFPKLPFPDGTDLLQVLFCPDPHDGPGYWGPGVQVIWRNSSGVTDLLESPPEPFQTDHYEYLPTVPCSFAPCEFVDHPHPSELPAEVNATLPFTNERGEFVDDEAEDAWPPLATGSKLGGLTFWWTSSSDGFPLTCPDCDAGLELLLAFESTESQDDDCPCDQPDDGPGWELAASSVNVLVCGADATHAIRPHAD</sequence>
<protein>
    <recommendedName>
        <fullName evidence="3">DUF1963 domain-containing protein</fullName>
    </recommendedName>
</protein>